<evidence type="ECO:0000256" key="1">
    <source>
        <dbReference type="ARBA" id="ARBA00022527"/>
    </source>
</evidence>
<protein>
    <recommendedName>
        <fullName evidence="6">Protein kinase domain-containing protein</fullName>
    </recommendedName>
</protein>
<name>A0A1J4JI63_9EUKA</name>
<keyword evidence="2" id="KW-0808">Transferase</keyword>
<evidence type="ECO:0000256" key="5">
    <source>
        <dbReference type="ARBA" id="ARBA00022840"/>
    </source>
</evidence>
<dbReference type="SMART" id="SM00220">
    <property type="entry name" value="S_TKc"/>
    <property type="match status" value="1"/>
</dbReference>
<dbReference type="PROSITE" id="PS50011">
    <property type="entry name" value="PROTEIN_KINASE_DOM"/>
    <property type="match status" value="1"/>
</dbReference>
<dbReference type="GO" id="GO:0005634">
    <property type="term" value="C:nucleus"/>
    <property type="evidence" value="ECO:0007669"/>
    <property type="project" value="TreeGrafter"/>
</dbReference>
<organism evidence="7 8">
    <name type="scientific">Tritrichomonas foetus</name>
    <dbReference type="NCBI Taxonomy" id="1144522"/>
    <lineage>
        <taxon>Eukaryota</taxon>
        <taxon>Metamonada</taxon>
        <taxon>Parabasalia</taxon>
        <taxon>Tritrichomonadida</taxon>
        <taxon>Tritrichomonadidae</taxon>
        <taxon>Tritrichomonas</taxon>
    </lineage>
</organism>
<dbReference type="GO" id="GO:0000922">
    <property type="term" value="C:spindle pole"/>
    <property type="evidence" value="ECO:0007669"/>
    <property type="project" value="TreeGrafter"/>
</dbReference>
<keyword evidence="3" id="KW-0547">Nucleotide-binding</keyword>
<feature type="domain" description="Protein kinase" evidence="6">
    <location>
        <begin position="1"/>
        <end position="318"/>
    </location>
</feature>
<dbReference type="GO" id="GO:0005524">
    <property type="term" value="F:ATP binding"/>
    <property type="evidence" value="ECO:0007669"/>
    <property type="project" value="UniProtKB-KW"/>
</dbReference>
<reference evidence="7" key="1">
    <citation type="submission" date="2016-10" db="EMBL/GenBank/DDBJ databases">
        <authorList>
            <person name="Benchimol M."/>
            <person name="Almeida L.G."/>
            <person name="Vasconcelos A.T."/>
            <person name="Perreira-Neves A."/>
            <person name="Rosa I.A."/>
            <person name="Tasca T."/>
            <person name="Bogo M.R."/>
            <person name="de Souza W."/>
        </authorList>
    </citation>
    <scope>NUCLEOTIDE SEQUENCE [LARGE SCALE GENOMIC DNA]</scope>
    <source>
        <strain evidence="7">K</strain>
    </source>
</reference>
<dbReference type="GO" id="GO:0005737">
    <property type="term" value="C:cytoplasm"/>
    <property type="evidence" value="ECO:0007669"/>
    <property type="project" value="TreeGrafter"/>
</dbReference>
<keyword evidence="1" id="KW-0723">Serine/threonine-protein kinase</keyword>
<dbReference type="Gene3D" id="1.10.510.10">
    <property type="entry name" value="Transferase(Phosphotransferase) domain 1"/>
    <property type="match status" value="1"/>
</dbReference>
<proteinExistence type="predicted"/>
<dbReference type="RefSeq" id="XP_068351112.1">
    <property type="nucleotide sequence ID" value="XM_068494691.1"/>
</dbReference>
<accession>A0A1J4JI63</accession>
<sequence>MNTIFTSNISKIYISFNSSQKLSKFEMSDSFPLFRFNPIQFQHHQVNRNTGIFEAPEVVEKSFKLSSELDEMNFIHDFENVRKCTDNPTLIPFLERVSECALSRRFIAGSSLLDFLQNSGKDLNFSCLIPICEKIAMAVQYLHENQIPLYSLKHENIIISQTEDEQFANTKLEGNDFSILVLNNLPELQNDTTNNNNNITPYLVDYGIRATTKDLKPNSIIYYGPNPTLDSPYETDIWSLGIIFYSTLIGNLPWETKNLPRLMRSMNSHEIPFPDFFPPELKELITNMLSPTASDRPKIDHILTILQNVETRKDINFFYPQNTINANNKGLIPQKRAIRASKSLSRKSSGHCSSVALFALPILNNPSAEKRIKTEKRKSVGVTNLSARRSIMYSSSGTFM</sequence>
<dbReference type="PANTHER" id="PTHR24345">
    <property type="entry name" value="SERINE/THREONINE-PROTEIN KINASE PLK"/>
    <property type="match status" value="1"/>
</dbReference>
<dbReference type="Pfam" id="PF00069">
    <property type="entry name" value="Pkinase"/>
    <property type="match status" value="1"/>
</dbReference>
<dbReference type="VEuPathDB" id="TrichDB:TRFO_09121"/>
<evidence type="ECO:0000256" key="4">
    <source>
        <dbReference type="ARBA" id="ARBA00022777"/>
    </source>
</evidence>
<dbReference type="EMBL" id="MLAK01001082">
    <property type="protein sequence ID" value="OHS97975.1"/>
    <property type="molecule type" value="Genomic_DNA"/>
</dbReference>
<dbReference type="InterPro" id="IPR011009">
    <property type="entry name" value="Kinase-like_dom_sf"/>
</dbReference>
<evidence type="ECO:0000256" key="3">
    <source>
        <dbReference type="ARBA" id="ARBA00022741"/>
    </source>
</evidence>
<dbReference type="SUPFAM" id="SSF56112">
    <property type="entry name" value="Protein kinase-like (PK-like)"/>
    <property type="match status" value="1"/>
</dbReference>
<dbReference type="PANTHER" id="PTHR24345:SF0">
    <property type="entry name" value="CELL CYCLE SERINE_THREONINE-PROTEIN KINASE CDC5_MSD2"/>
    <property type="match status" value="1"/>
</dbReference>
<evidence type="ECO:0000313" key="8">
    <source>
        <dbReference type="Proteomes" id="UP000179807"/>
    </source>
</evidence>
<evidence type="ECO:0000313" key="7">
    <source>
        <dbReference type="EMBL" id="OHS97975.1"/>
    </source>
</evidence>
<comment type="caution">
    <text evidence="7">The sequence shown here is derived from an EMBL/GenBank/DDBJ whole genome shotgun (WGS) entry which is preliminary data.</text>
</comment>
<dbReference type="InterPro" id="IPR000719">
    <property type="entry name" value="Prot_kinase_dom"/>
</dbReference>
<keyword evidence="4" id="KW-0418">Kinase</keyword>
<dbReference type="GeneID" id="94829395"/>
<dbReference type="GO" id="GO:0000776">
    <property type="term" value="C:kinetochore"/>
    <property type="evidence" value="ECO:0007669"/>
    <property type="project" value="TreeGrafter"/>
</dbReference>
<evidence type="ECO:0000259" key="6">
    <source>
        <dbReference type="PROSITE" id="PS50011"/>
    </source>
</evidence>
<gene>
    <name evidence="7" type="ORF">TRFO_09121</name>
</gene>
<dbReference type="Proteomes" id="UP000179807">
    <property type="component" value="Unassembled WGS sequence"/>
</dbReference>
<dbReference type="GO" id="GO:0007052">
    <property type="term" value="P:mitotic spindle organization"/>
    <property type="evidence" value="ECO:0007669"/>
    <property type="project" value="TreeGrafter"/>
</dbReference>
<keyword evidence="8" id="KW-1185">Reference proteome</keyword>
<keyword evidence="5" id="KW-0067">ATP-binding</keyword>
<dbReference type="AlphaFoldDB" id="A0A1J4JI63"/>
<dbReference type="GO" id="GO:0004674">
    <property type="term" value="F:protein serine/threonine kinase activity"/>
    <property type="evidence" value="ECO:0007669"/>
    <property type="project" value="UniProtKB-KW"/>
</dbReference>
<evidence type="ECO:0000256" key="2">
    <source>
        <dbReference type="ARBA" id="ARBA00022679"/>
    </source>
</evidence>